<comment type="caution">
    <text evidence="2">The sequence shown here is derived from an EMBL/GenBank/DDBJ whole genome shotgun (WGS) entry which is preliminary data.</text>
</comment>
<dbReference type="AlphaFoldDB" id="A0A1Y2CB69"/>
<name>A0A1Y2CB69_9FUNG</name>
<keyword evidence="3" id="KW-1185">Reference proteome</keyword>
<dbReference type="EMBL" id="MCGO01000023">
    <property type="protein sequence ID" value="ORY44186.1"/>
    <property type="molecule type" value="Genomic_DNA"/>
</dbReference>
<feature type="compositionally biased region" description="Low complexity" evidence="1">
    <location>
        <begin position="352"/>
        <end position="365"/>
    </location>
</feature>
<feature type="region of interest" description="Disordered" evidence="1">
    <location>
        <begin position="332"/>
        <end position="365"/>
    </location>
</feature>
<feature type="region of interest" description="Disordered" evidence="1">
    <location>
        <begin position="220"/>
        <end position="242"/>
    </location>
</feature>
<organism evidence="2 3">
    <name type="scientific">Rhizoclosmatium globosum</name>
    <dbReference type="NCBI Taxonomy" id="329046"/>
    <lineage>
        <taxon>Eukaryota</taxon>
        <taxon>Fungi</taxon>
        <taxon>Fungi incertae sedis</taxon>
        <taxon>Chytridiomycota</taxon>
        <taxon>Chytridiomycota incertae sedis</taxon>
        <taxon>Chytridiomycetes</taxon>
        <taxon>Chytridiales</taxon>
        <taxon>Chytriomycetaceae</taxon>
        <taxon>Rhizoclosmatium</taxon>
    </lineage>
</organism>
<protein>
    <submittedName>
        <fullName evidence="2">Uncharacterized protein</fullName>
    </submittedName>
</protein>
<accession>A0A1Y2CB69</accession>
<feature type="compositionally biased region" description="Basic and acidic residues" evidence="1">
    <location>
        <begin position="427"/>
        <end position="438"/>
    </location>
</feature>
<dbReference type="OrthoDB" id="10519480at2759"/>
<proteinExistence type="predicted"/>
<reference evidence="2 3" key="1">
    <citation type="submission" date="2016-07" db="EMBL/GenBank/DDBJ databases">
        <title>Pervasive Adenine N6-methylation of Active Genes in Fungi.</title>
        <authorList>
            <consortium name="DOE Joint Genome Institute"/>
            <person name="Mondo S.J."/>
            <person name="Dannebaum R.O."/>
            <person name="Kuo R.C."/>
            <person name="Labutti K."/>
            <person name="Haridas S."/>
            <person name="Kuo A."/>
            <person name="Salamov A."/>
            <person name="Ahrendt S.R."/>
            <person name="Lipzen A."/>
            <person name="Sullivan W."/>
            <person name="Andreopoulos W.B."/>
            <person name="Clum A."/>
            <person name="Lindquist E."/>
            <person name="Daum C."/>
            <person name="Ramamoorthy G.K."/>
            <person name="Gryganskyi A."/>
            <person name="Culley D."/>
            <person name="Magnuson J.K."/>
            <person name="James T.Y."/>
            <person name="O'Malley M.A."/>
            <person name="Stajich J.E."/>
            <person name="Spatafora J.W."/>
            <person name="Visel A."/>
            <person name="Grigoriev I.V."/>
        </authorList>
    </citation>
    <scope>NUCLEOTIDE SEQUENCE [LARGE SCALE GENOMIC DNA]</scope>
    <source>
        <strain evidence="2 3">JEL800</strain>
    </source>
</reference>
<dbReference type="Proteomes" id="UP000193642">
    <property type="component" value="Unassembled WGS sequence"/>
</dbReference>
<gene>
    <name evidence="2" type="ORF">BCR33DRAFT_237048</name>
</gene>
<evidence type="ECO:0000313" key="3">
    <source>
        <dbReference type="Proteomes" id="UP000193642"/>
    </source>
</evidence>
<feature type="compositionally biased region" description="Low complexity" evidence="1">
    <location>
        <begin position="220"/>
        <end position="237"/>
    </location>
</feature>
<sequence>MVRVRRTSHFYKKFRSMTKQKRSLGTTVKRFEEIDSASEISGTGECRRKSSNAFAGIVQANAKYLDMQRRVQERADRIMMQIEAGDLASQRQSTVRQSVAQSVFDEDDEETDKRSLNPLRYRIRDRAQVKLRTENVTANALESSTAELWSQYLRVKDIVEAKYPQVKQSLVAFSESELRSKIRKLIGLARIRTSEPPSTAPVISTSKSIEPTRTQRVSIITPPSPLQTSPTSTASPLCQSTTPPQTFEFQLESQLEYPISECQSEIEACILLEPDSIISNNAITARKSQTQPFRFVKPRSRTSTVSPLPMRILEGTVSDNAELPISLVLRQSSPSAADQEDNPPLLRKSIMRNSRSSATRRTSVTVGPSCIQAQDFELLEETFMTSKPSSLTQRYGRKSIAAVPEDDATYTFPNSSSKRISRVSSTSERRESKSERKSITSAANSLTEKRLLKKLSKIQTLVNKKVALREDRVLKALSELDKSITVQSIIQLVKRSDDELQLIRVKG</sequence>
<feature type="compositionally biased region" description="Low complexity" evidence="1">
    <location>
        <begin position="415"/>
        <end position="426"/>
    </location>
</feature>
<feature type="region of interest" description="Disordered" evidence="1">
    <location>
        <begin position="411"/>
        <end position="441"/>
    </location>
</feature>
<evidence type="ECO:0000313" key="2">
    <source>
        <dbReference type="EMBL" id="ORY44186.1"/>
    </source>
</evidence>
<evidence type="ECO:0000256" key="1">
    <source>
        <dbReference type="SAM" id="MobiDB-lite"/>
    </source>
</evidence>